<proteinExistence type="predicted"/>
<dbReference type="SUPFAM" id="SSF55383">
    <property type="entry name" value="Copper amine oxidase, domain N"/>
    <property type="match status" value="1"/>
</dbReference>
<dbReference type="PANTHER" id="PTHR32256">
    <property type="match status" value="1"/>
</dbReference>
<protein>
    <recommendedName>
        <fullName evidence="6">Copper amine oxidase-like N-terminal domain-containing protein</fullName>
    </recommendedName>
</protein>
<feature type="domain" description="Copper amine oxidase-like N-terminal" evidence="2">
    <location>
        <begin position="233"/>
        <end position="321"/>
    </location>
</feature>
<dbReference type="AlphaFoldDB" id="A0A1V4SJ99"/>
<dbReference type="STRING" id="48256.CLHUN_28750"/>
<dbReference type="Pfam" id="PF07833">
    <property type="entry name" value="Cu_amine_oxidN1"/>
    <property type="match status" value="1"/>
</dbReference>
<evidence type="ECO:0000313" key="4">
    <source>
        <dbReference type="EMBL" id="OPX43327.1"/>
    </source>
</evidence>
<keyword evidence="5" id="KW-1185">Reference proteome</keyword>
<feature type="chain" id="PRO_5013002865" description="Copper amine oxidase-like N-terminal domain-containing protein" evidence="1">
    <location>
        <begin position="26"/>
        <end position="797"/>
    </location>
</feature>
<dbReference type="OrthoDB" id="27389at2"/>
<gene>
    <name evidence="4" type="ORF">CLHUN_28750</name>
</gene>
<feature type="domain" description="Prolow-density lipoprotein receptor-related protein 1-like beta-propeller" evidence="3">
    <location>
        <begin position="370"/>
        <end position="564"/>
    </location>
</feature>
<dbReference type="Pfam" id="PF16472">
    <property type="entry name" value="DUF5050"/>
    <property type="match status" value="2"/>
</dbReference>
<dbReference type="Proteomes" id="UP000191554">
    <property type="component" value="Unassembled WGS sequence"/>
</dbReference>
<organism evidence="4 5">
    <name type="scientific">Ruminiclostridium hungatei</name>
    <name type="common">Clostridium hungatei</name>
    <dbReference type="NCBI Taxonomy" id="48256"/>
    <lineage>
        <taxon>Bacteria</taxon>
        <taxon>Bacillati</taxon>
        <taxon>Bacillota</taxon>
        <taxon>Clostridia</taxon>
        <taxon>Eubacteriales</taxon>
        <taxon>Oscillospiraceae</taxon>
        <taxon>Ruminiclostridium</taxon>
    </lineage>
</organism>
<dbReference type="InterPro" id="IPR012854">
    <property type="entry name" value="Cu_amine_oxidase-like_N"/>
</dbReference>
<dbReference type="InterPro" id="IPR053369">
    <property type="entry name" value="SrfA-induced_signal"/>
</dbReference>
<dbReference type="EMBL" id="MZGX01000019">
    <property type="protein sequence ID" value="OPX43327.1"/>
    <property type="molecule type" value="Genomic_DNA"/>
</dbReference>
<evidence type="ECO:0000256" key="1">
    <source>
        <dbReference type="SAM" id="SignalP"/>
    </source>
</evidence>
<accession>A0A1V4SJ99</accession>
<dbReference type="PANTHER" id="PTHR32256:SF17">
    <property type="entry name" value="EGF-LIKE DOMAIN-CONTAINING PROTEIN"/>
    <property type="match status" value="1"/>
</dbReference>
<sequence>MKRFFLYTAILISISLIIFSSPAEAAPLLDLPAEVRNSLSEDLLLAIDRPYAIVNGSYTLLDGGSGRVKPYLYKFDSHMGYMLPLKAVAAYAGASYRETGDEIIIDNIHLKISSNKVTGVSGTDFIYKDDYKYMQFKDGSFYIEKGMLGKLFTTDGFSYNYEIIDSNSTSSLIHISRANRAASPSYLQYAGEPFEYMLSLPAKLKFSNAIVIQQSGPYARAFDKDARFDSGNLAVKPITRKNRMLVPVKFFSENYGAQITWEAKSRTATVTLADKQISITAGKAYMLVNGKNTALEVPAELYEGRMYIPLKAVSEVFRQNLFYTSGIAVLSPDVISPGYLTPEEVSIFNRYFKARKENDLDEANKNSPNNSSNVKHVVKQGQWTYYIDYGYNAKYNFNGLWRISDDGKTRQKLVNGRVDYIDVVGDWVYFFNDKGSYKIKTDGTSFTRIYTQDYKIQKQHIRDGLIYYFDWRDSSFFSHALDGLAAGSRISLNTQAYLENMIGDYIYYTNRSNGDTLYRLNIITGVNTKISTEAVSGFAVMDDYIYYTRGDNVPGIYRLPLNTAGILTSGSPSQDLSPQKLSSAKADSINAGNGWIYYSDRDNGGKLCKIRADGTGTARLNDQPSGNLNLVGDWVYYRSDGKLFRIKTNGTGKNRLNPDTLGLDPKVIGPPISVPPVGKNAITLEQSGNTLCKISKPVEDSRKPDISISLEHNQAQREIRFTTYNMRDPKVSIKVAFIFENGTRKEFILKNPNTDGIATNAYNYSKDVFTGETIRLEISWTAYGENGKASATFKSVM</sequence>
<feature type="signal peptide" evidence="1">
    <location>
        <begin position="1"/>
        <end position="25"/>
    </location>
</feature>
<feature type="domain" description="Prolow-density lipoprotein receptor-related protein 1-like beta-propeller" evidence="3">
    <location>
        <begin position="577"/>
        <end position="659"/>
    </location>
</feature>
<name>A0A1V4SJ99_RUMHU</name>
<comment type="caution">
    <text evidence="4">The sequence shown here is derived from an EMBL/GenBank/DDBJ whole genome shotgun (WGS) entry which is preliminary data.</text>
</comment>
<dbReference type="InterPro" id="IPR036582">
    <property type="entry name" value="Mao_N_sf"/>
</dbReference>
<evidence type="ECO:0000259" key="3">
    <source>
        <dbReference type="Pfam" id="PF16472"/>
    </source>
</evidence>
<reference evidence="4 5" key="1">
    <citation type="submission" date="2017-03" db="EMBL/GenBank/DDBJ databases">
        <title>Genome sequence of Clostridium hungatei DSM 14427.</title>
        <authorList>
            <person name="Poehlein A."/>
            <person name="Daniel R."/>
        </authorList>
    </citation>
    <scope>NUCLEOTIDE SEQUENCE [LARGE SCALE GENOMIC DNA]</scope>
    <source>
        <strain evidence="4 5">DSM 14427</strain>
    </source>
</reference>
<evidence type="ECO:0008006" key="6">
    <source>
        <dbReference type="Google" id="ProtNLM"/>
    </source>
</evidence>
<keyword evidence="1" id="KW-0732">Signal</keyword>
<dbReference type="SUPFAM" id="SSF69304">
    <property type="entry name" value="Tricorn protease N-terminal domain"/>
    <property type="match status" value="1"/>
</dbReference>
<evidence type="ECO:0000259" key="2">
    <source>
        <dbReference type="Pfam" id="PF07833"/>
    </source>
</evidence>
<evidence type="ECO:0000313" key="5">
    <source>
        <dbReference type="Proteomes" id="UP000191554"/>
    </source>
</evidence>
<dbReference type="Gene3D" id="3.30.457.10">
    <property type="entry name" value="Copper amine oxidase-like, N-terminal domain"/>
    <property type="match status" value="1"/>
</dbReference>
<dbReference type="RefSeq" id="WP_080065323.1">
    <property type="nucleotide sequence ID" value="NZ_MZGX01000019.1"/>
</dbReference>
<dbReference type="InterPro" id="IPR032485">
    <property type="entry name" value="LRP1-like_beta_prop"/>
</dbReference>